<evidence type="ECO:0000256" key="1">
    <source>
        <dbReference type="SAM" id="SignalP"/>
    </source>
</evidence>
<proteinExistence type="predicted"/>
<organism evidence="2 3">
    <name type="scientific">Podospora appendiculata</name>
    <dbReference type="NCBI Taxonomy" id="314037"/>
    <lineage>
        <taxon>Eukaryota</taxon>
        <taxon>Fungi</taxon>
        <taxon>Dikarya</taxon>
        <taxon>Ascomycota</taxon>
        <taxon>Pezizomycotina</taxon>
        <taxon>Sordariomycetes</taxon>
        <taxon>Sordariomycetidae</taxon>
        <taxon>Sordariales</taxon>
        <taxon>Podosporaceae</taxon>
        <taxon>Podospora</taxon>
    </lineage>
</organism>
<protein>
    <recommendedName>
        <fullName evidence="4">Secreted protein</fullName>
    </recommendedName>
</protein>
<name>A0AAE1C8H2_9PEZI</name>
<keyword evidence="3" id="KW-1185">Reference proteome</keyword>
<comment type="caution">
    <text evidence="2">The sequence shown here is derived from an EMBL/GenBank/DDBJ whole genome shotgun (WGS) entry which is preliminary data.</text>
</comment>
<gene>
    <name evidence="2" type="ORF">B0T22DRAFT_295820</name>
</gene>
<dbReference type="Proteomes" id="UP001270362">
    <property type="component" value="Unassembled WGS sequence"/>
</dbReference>
<evidence type="ECO:0000313" key="3">
    <source>
        <dbReference type="Proteomes" id="UP001270362"/>
    </source>
</evidence>
<keyword evidence="1" id="KW-0732">Signal</keyword>
<reference evidence="2" key="2">
    <citation type="submission" date="2023-06" db="EMBL/GenBank/DDBJ databases">
        <authorList>
            <consortium name="Lawrence Berkeley National Laboratory"/>
            <person name="Haridas S."/>
            <person name="Hensen N."/>
            <person name="Bonometti L."/>
            <person name="Westerberg I."/>
            <person name="Brannstrom I.O."/>
            <person name="Guillou S."/>
            <person name="Cros-Aarteil S."/>
            <person name="Calhoun S."/>
            <person name="Kuo A."/>
            <person name="Mondo S."/>
            <person name="Pangilinan J."/>
            <person name="Riley R."/>
            <person name="Labutti K."/>
            <person name="Andreopoulos B."/>
            <person name="Lipzen A."/>
            <person name="Chen C."/>
            <person name="Yanf M."/>
            <person name="Daum C."/>
            <person name="Ng V."/>
            <person name="Clum A."/>
            <person name="Steindorff A."/>
            <person name="Ohm R."/>
            <person name="Martin F."/>
            <person name="Silar P."/>
            <person name="Natvig D."/>
            <person name="Lalanne C."/>
            <person name="Gautier V."/>
            <person name="Ament-Velasquez S.L."/>
            <person name="Kruys A."/>
            <person name="Hutchinson M.I."/>
            <person name="Powell A.J."/>
            <person name="Barry K."/>
            <person name="Miller A.N."/>
            <person name="Grigoriev I.V."/>
            <person name="Debuchy R."/>
            <person name="Gladieux P."/>
            <person name="Thoren M.H."/>
            <person name="Johannesson H."/>
        </authorList>
    </citation>
    <scope>NUCLEOTIDE SEQUENCE</scope>
    <source>
        <strain evidence="2">CBS 314.62</strain>
    </source>
</reference>
<sequence length="90" mass="9689">MFACRLWCYAFGVGFVTGTANQRTSFRPVRRAVFPPQSVWSLEAPLASLAVEVSFIRALARTKGPQGSVESVRRELASLALTPASGSLST</sequence>
<feature type="signal peptide" evidence="1">
    <location>
        <begin position="1"/>
        <end position="18"/>
    </location>
</feature>
<feature type="chain" id="PRO_5042291370" description="Secreted protein" evidence="1">
    <location>
        <begin position="19"/>
        <end position="90"/>
    </location>
</feature>
<evidence type="ECO:0008006" key="4">
    <source>
        <dbReference type="Google" id="ProtNLM"/>
    </source>
</evidence>
<accession>A0AAE1C8H2</accession>
<dbReference type="EMBL" id="JAULSO010000005">
    <property type="protein sequence ID" value="KAK3682863.1"/>
    <property type="molecule type" value="Genomic_DNA"/>
</dbReference>
<dbReference type="AlphaFoldDB" id="A0AAE1C8H2"/>
<reference evidence="2" key="1">
    <citation type="journal article" date="2023" name="Mol. Phylogenet. Evol.">
        <title>Genome-scale phylogeny and comparative genomics of the fungal order Sordariales.</title>
        <authorList>
            <person name="Hensen N."/>
            <person name="Bonometti L."/>
            <person name="Westerberg I."/>
            <person name="Brannstrom I.O."/>
            <person name="Guillou S."/>
            <person name="Cros-Aarteil S."/>
            <person name="Calhoun S."/>
            <person name="Haridas S."/>
            <person name="Kuo A."/>
            <person name="Mondo S."/>
            <person name="Pangilinan J."/>
            <person name="Riley R."/>
            <person name="LaButti K."/>
            <person name="Andreopoulos B."/>
            <person name="Lipzen A."/>
            <person name="Chen C."/>
            <person name="Yan M."/>
            <person name="Daum C."/>
            <person name="Ng V."/>
            <person name="Clum A."/>
            <person name="Steindorff A."/>
            <person name="Ohm R.A."/>
            <person name="Martin F."/>
            <person name="Silar P."/>
            <person name="Natvig D.O."/>
            <person name="Lalanne C."/>
            <person name="Gautier V."/>
            <person name="Ament-Velasquez S.L."/>
            <person name="Kruys A."/>
            <person name="Hutchinson M.I."/>
            <person name="Powell A.J."/>
            <person name="Barry K."/>
            <person name="Miller A.N."/>
            <person name="Grigoriev I.V."/>
            <person name="Debuchy R."/>
            <person name="Gladieux P."/>
            <person name="Hiltunen Thoren M."/>
            <person name="Johannesson H."/>
        </authorList>
    </citation>
    <scope>NUCLEOTIDE SEQUENCE</scope>
    <source>
        <strain evidence="2">CBS 314.62</strain>
    </source>
</reference>
<evidence type="ECO:0000313" key="2">
    <source>
        <dbReference type="EMBL" id="KAK3682863.1"/>
    </source>
</evidence>